<proteinExistence type="predicted"/>
<dbReference type="InterPro" id="IPR011008">
    <property type="entry name" value="Dimeric_a/b-barrel"/>
</dbReference>
<dbReference type="NCBIfam" id="TIGR02118">
    <property type="entry name" value="EthD family reductase"/>
    <property type="match status" value="1"/>
</dbReference>
<accession>A0A0M3AJU8</accession>
<dbReference type="Gene3D" id="3.30.70.100">
    <property type="match status" value="1"/>
</dbReference>
<evidence type="ECO:0000313" key="2">
    <source>
        <dbReference type="EMBL" id="KKW90135.1"/>
    </source>
</evidence>
<dbReference type="STRING" id="56193.YP76_22125"/>
<dbReference type="Pfam" id="PF07110">
    <property type="entry name" value="EthD"/>
    <property type="match status" value="1"/>
</dbReference>
<dbReference type="RefSeq" id="WP_046765756.1">
    <property type="nucleotide sequence ID" value="NZ_LBIC01000012.1"/>
</dbReference>
<dbReference type="GO" id="GO:0016491">
    <property type="term" value="F:oxidoreductase activity"/>
    <property type="evidence" value="ECO:0007669"/>
    <property type="project" value="InterPro"/>
</dbReference>
<dbReference type="InterPro" id="IPR009799">
    <property type="entry name" value="EthD_dom"/>
</dbReference>
<evidence type="ECO:0000313" key="3">
    <source>
        <dbReference type="Proteomes" id="UP000033874"/>
    </source>
</evidence>
<keyword evidence="3" id="KW-1185">Reference proteome</keyword>
<sequence length="122" mass="13684">MQIKVIYCLTRKEGISRDSFQTYWRGRHAGLVKERAEAIGMVRYVQSHSYDTAMNGAMAAARGGLDGYDGVMEGWWDSEEQAMAALTSPEGQKAMADLLDDEGEFIDFARSPIFMTHEHVIC</sequence>
<reference evidence="2 3" key="1">
    <citation type="submission" date="2015-04" db="EMBL/GenBank/DDBJ databases">
        <title>Genome sequence of aromatic hydrocarbons-degrading Sphingobium chungbukense DJ77.</title>
        <authorList>
            <person name="Kim Y.-C."/>
            <person name="Chae J.-C."/>
        </authorList>
    </citation>
    <scope>NUCLEOTIDE SEQUENCE [LARGE SCALE GENOMIC DNA]</scope>
    <source>
        <strain evidence="2 3">DJ77</strain>
    </source>
</reference>
<dbReference type="SUPFAM" id="SSF54909">
    <property type="entry name" value="Dimeric alpha+beta barrel"/>
    <property type="match status" value="1"/>
</dbReference>
<organism evidence="2 3">
    <name type="scientific">Sphingobium chungbukense</name>
    <dbReference type="NCBI Taxonomy" id="56193"/>
    <lineage>
        <taxon>Bacteria</taxon>
        <taxon>Pseudomonadati</taxon>
        <taxon>Pseudomonadota</taxon>
        <taxon>Alphaproteobacteria</taxon>
        <taxon>Sphingomonadales</taxon>
        <taxon>Sphingomonadaceae</taxon>
        <taxon>Sphingobium</taxon>
    </lineage>
</organism>
<dbReference type="AlphaFoldDB" id="A0A0M3AJU8"/>
<name>A0A0M3AJU8_9SPHN</name>
<comment type="caution">
    <text evidence="2">The sequence shown here is derived from an EMBL/GenBank/DDBJ whole genome shotgun (WGS) entry which is preliminary data.</text>
</comment>
<protein>
    <recommendedName>
        <fullName evidence="1">EthD domain-containing protein</fullName>
    </recommendedName>
</protein>
<evidence type="ECO:0000259" key="1">
    <source>
        <dbReference type="Pfam" id="PF07110"/>
    </source>
</evidence>
<gene>
    <name evidence="2" type="ORF">YP76_22125</name>
</gene>
<dbReference type="Proteomes" id="UP000033874">
    <property type="component" value="Unassembled WGS sequence"/>
</dbReference>
<dbReference type="PATRIC" id="fig|56193.3.peg.4653"/>
<dbReference type="EMBL" id="LBIC01000012">
    <property type="protein sequence ID" value="KKW90135.1"/>
    <property type="molecule type" value="Genomic_DNA"/>
</dbReference>
<feature type="domain" description="EthD" evidence="1">
    <location>
        <begin position="12"/>
        <end position="108"/>
    </location>
</feature>